<dbReference type="GO" id="GO:0032934">
    <property type="term" value="F:sterol binding"/>
    <property type="evidence" value="ECO:0007669"/>
    <property type="project" value="TreeGrafter"/>
</dbReference>
<sequence length="362" mass="40899">MEGIEEHKVAFQSNLRPEREIIEEALNWKPIDNTDDYRVENAYAYGGIALLDSAALSKMRSVGKEIVKEIGRKILSGHLNLTQISFPIRCMQANTALHNTLKGSLMSPLYLNKAAATSDPLERMKLVIVCSISSYIHTSTFLKPLNPILGETLHARLEDGGEMWAEQTSHHPPVSHFYIEGPNKNYVCHGYYNYTAKAGLNSVTITNVGKKVFQFPDGQIITHNLPNELFAGTFFGTMRHESLGVLVFTDNLNRYKAKVEFAFNKNLPSDYISGEITDVHGNKISEISGTYCGHIEIDGKRYWDARHIRPFRIDYDIILPSDSEIREDIVTLRRGLVDEAQAAKEALEVLQRHDRKLRGSKH</sequence>
<comment type="caution">
    <text evidence="1">The sequence shown here is derived from an EMBL/GenBank/DDBJ whole genome shotgun (WGS) entry which is preliminary data.</text>
</comment>
<dbReference type="PANTHER" id="PTHR10972:SF148">
    <property type="entry name" value="OXYSTEROL-BINDING PROTEIN 9"/>
    <property type="match status" value="1"/>
</dbReference>
<name>A0AAU9IZT6_9CILI</name>
<dbReference type="PANTHER" id="PTHR10972">
    <property type="entry name" value="OXYSTEROL-BINDING PROTEIN-RELATED"/>
    <property type="match status" value="1"/>
</dbReference>
<dbReference type="Pfam" id="PF01237">
    <property type="entry name" value="Oxysterol_BP"/>
    <property type="match status" value="1"/>
</dbReference>
<dbReference type="GO" id="GO:0016020">
    <property type="term" value="C:membrane"/>
    <property type="evidence" value="ECO:0007669"/>
    <property type="project" value="TreeGrafter"/>
</dbReference>
<reference evidence="1" key="1">
    <citation type="submission" date="2021-09" db="EMBL/GenBank/DDBJ databases">
        <authorList>
            <consortium name="AG Swart"/>
            <person name="Singh M."/>
            <person name="Singh A."/>
            <person name="Seah K."/>
            <person name="Emmerich C."/>
        </authorList>
    </citation>
    <scope>NUCLEOTIDE SEQUENCE</scope>
    <source>
        <strain evidence="1">ATCC30299</strain>
    </source>
</reference>
<protein>
    <recommendedName>
        <fullName evidence="3">Oxysterol-binding protein</fullName>
    </recommendedName>
</protein>
<proteinExistence type="predicted"/>
<dbReference type="EMBL" id="CAJZBQ010000023">
    <property type="protein sequence ID" value="CAG9319536.1"/>
    <property type="molecule type" value="Genomic_DNA"/>
</dbReference>
<dbReference type="InterPro" id="IPR037239">
    <property type="entry name" value="OSBP_sf"/>
</dbReference>
<dbReference type="SUPFAM" id="SSF144000">
    <property type="entry name" value="Oxysterol-binding protein-like"/>
    <property type="match status" value="1"/>
</dbReference>
<evidence type="ECO:0008006" key="3">
    <source>
        <dbReference type="Google" id="ProtNLM"/>
    </source>
</evidence>
<evidence type="ECO:0000313" key="1">
    <source>
        <dbReference type="EMBL" id="CAG9319536.1"/>
    </source>
</evidence>
<dbReference type="InterPro" id="IPR000648">
    <property type="entry name" value="Oxysterol-bd"/>
</dbReference>
<gene>
    <name evidence="1" type="ORF">BSTOLATCC_MIC24087</name>
</gene>
<dbReference type="Gene3D" id="2.40.160.120">
    <property type="match status" value="1"/>
</dbReference>
<evidence type="ECO:0000313" key="2">
    <source>
        <dbReference type="Proteomes" id="UP001162131"/>
    </source>
</evidence>
<dbReference type="Proteomes" id="UP001162131">
    <property type="component" value="Unassembled WGS sequence"/>
</dbReference>
<dbReference type="GO" id="GO:0005829">
    <property type="term" value="C:cytosol"/>
    <property type="evidence" value="ECO:0007669"/>
    <property type="project" value="TreeGrafter"/>
</dbReference>
<keyword evidence="2" id="KW-1185">Reference proteome</keyword>
<organism evidence="1 2">
    <name type="scientific">Blepharisma stoltei</name>
    <dbReference type="NCBI Taxonomy" id="1481888"/>
    <lineage>
        <taxon>Eukaryota</taxon>
        <taxon>Sar</taxon>
        <taxon>Alveolata</taxon>
        <taxon>Ciliophora</taxon>
        <taxon>Postciliodesmatophora</taxon>
        <taxon>Heterotrichea</taxon>
        <taxon>Heterotrichida</taxon>
        <taxon>Blepharismidae</taxon>
        <taxon>Blepharisma</taxon>
    </lineage>
</organism>
<accession>A0AAU9IZT6</accession>
<dbReference type="AlphaFoldDB" id="A0AAU9IZT6"/>